<reference evidence="5 6" key="1">
    <citation type="journal article" date="2024" name="Science">
        <title>Giant polyketide synthase enzymes in the biosynthesis of giant marine polyether toxins.</title>
        <authorList>
            <person name="Fallon T.R."/>
            <person name="Shende V.V."/>
            <person name="Wierzbicki I.H."/>
            <person name="Pendleton A.L."/>
            <person name="Watervoot N.F."/>
            <person name="Auber R.P."/>
            <person name="Gonzalez D.J."/>
            <person name="Wisecaver J.H."/>
            <person name="Moore B.S."/>
        </authorList>
    </citation>
    <scope>NUCLEOTIDE SEQUENCE [LARGE SCALE GENOMIC DNA]</scope>
    <source>
        <strain evidence="5 6">12B1</strain>
    </source>
</reference>
<evidence type="ECO:0000256" key="2">
    <source>
        <dbReference type="ARBA" id="ARBA00022539"/>
    </source>
</evidence>
<evidence type="ECO:0000256" key="3">
    <source>
        <dbReference type="SAM" id="MobiDB-lite"/>
    </source>
</evidence>
<dbReference type="GO" id="GO:0016756">
    <property type="term" value="F:glutathione gamma-glutamylcysteinyltransferase activity"/>
    <property type="evidence" value="ECO:0007669"/>
    <property type="project" value="UniProtKB-EC"/>
</dbReference>
<dbReference type="Pfam" id="PF05023">
    <property type="entry name" value="Phytochelatin"/>
    <property type="match status" value="1"/>
</dbReference>
<dbReference type="GO" id="GO:0010038">
    <property type="term" value="P:response to metal ion"/>
    <property type="evidence" value="ECO:0007669"/>
    <property type="project" value="InterPro"/>
</dbReference>
<dbReference type="Pfam" id="PF00849">
    <property type="entry name" value="PseudoU_synth_2"/>
    <property type="match status" value="1"/>
</dbReference>
<feature type="region of interest" description="Disordered" evidence="3">
    <location>
        <begin position="338"/>
        <end position="411"/>
    </location>
</feature>
<organism evidence="5 6">
    <name type="scientific">Prymnesium parvum</name>
    <name type="common">Toxic golden alga</name>
    <dbReference type="NCBI Taxonomy" id="97485"/>
    <lineage>
        <taxon>Eukaryota</taxon>
        <taxon>Haptista</taxon>
        <taxon>Haptophyta</taxon>
        <taxon>Prymnesiophyceae</taxon>
        <taxon>Prymnesiales</taxon>
        <taxon>Prymnesiaceae</taxon>
        <taxon>Prymnesium</taxon>
    </lineage>
</organism>
<feature type="compositionally biased region" description="Basic and acidic residues" evidence="3">
    <location>
        <begin position="354"/>
        <end position="371"/>
    </location>
</feature>
<dbReference type="SUPFAM" id="SSF54001">
    <property type="entry name" value="Cysteine proteinases"/>
    <property type="match status" value="1"/>
</dbReference>
<dbReference type="EC" id="2.3.2.15" evidence="1"/>
<comment type="caution">
    <text evidence="5">The sequence shown here is derived from an EMBL/GenBank/DDBJ whole genome shotgun (WGS) entry which is preliminary data.</text>
</comment>
<dbReference type="InterPro" id="IPR007719">
    <property type="entry name" value="PCS_N"/>
</dbReference>
<feature type="compositionally biased region" description="Polar residues" evidence="3">
    <location>
        <begin position="391"/>
        <end position="408"/>
    </location>
</feature>
<keyword evidence="6" id="KW-1185">Reference proteome</keyword>
<dbReference type="SUPFAM" id="SSF55120">
    <property type="entry name" value="Pseudouridine synthase"/>
    <property type="match status" value="1"/>
</dbReference>
<feature type="region of interest" description="Disordered" evidence="3">
    <location>
        <begin position="34"/>
        <end position="54"/>
    </location>
</feature>
<dbReference type="PROSITE" id="PS51443">
    <property type="entry name" value="PCS"/>
    <property type="match status" value="1"/>
</dbReference>
<dbReference type="InterPro" id="IPR038156">
    <property type="entry name" value="PCS_N_sf"/>
</dbReference>
<dbReference type="PANTHER" id="PTHR21600:SF40">
    <property type="entry name" value="PSEUDOURIDYLATE SYNTHASE RPUSD2"/>
    <property type="match status" value="1"/>
</dbReference>
<dbReference type="InterPro" id="IPR006145">
    <property type="entry name" value="PsdUridine_synth_RsuA/RluA"/>
</dbReference>
<dbReference type="Gene3D" id="3.90.70.30">
    <property type="entry name" value="Phytochelatin synthase, N-terminal domain"/>
    <property type="match status" value="1"/>
</dbReference>
<feature type="compositionally biased region" description="Gly residues" evidence="3">
    <location>
        <begin position="372"/>
        <end position="390"/>
    </location>
</feature>
<sequence length="726" mass="79125">MTFRRQITPKPLPAALGPLLRFIRSPAPLAYRSFPTAGPHASRRGMAGARESSPERERWYELRGGRRCVLPYTHSFTTHSKGRWVGRRVFEVMREEMQCDTAYLDEAARAGRLTLNGKPCHAAAVFAHGDKLVHVVSRAEPSVPGAPIVLLREDDDLLVLHKPAGVPVHHAGRYRRNTVIEILQYERPDLQLGNVLGSRGGLHVLHRLDRQVSGVLLLPRTPTAADELRAALERGCMRKLYLARVRGIIPAGSTVTVSMPIRVTSAHGTTTSACSLDGKPAQTHLRSLACDEASCTSLVLAEPFTGRMHQIRLHLAHVHHPIANDSTYCIDADRTHRSQCDGSHTVAPTLPLKRPYDEAEADKHSDERNGRSGDGSGRTCGTIGGKGNPGDGQSFTAGEQPSTASSGAESELAADEMWLHSWSYACNTHTRSFEATAPAPEWTRVFAPLPTASDLLNDCVLLSSERGQRLLLDCAPADRRAYDLLWPQFERQRGPTMCGPASLALVLRAAANESVRASLLEAAGKARSESRAGVAERIDEDDVLYAHVANASPETALSRVKVLERGMSLAEMEKLLVSLRMAPPPRRSSSGPHGTCSSAIRHAFAAGLREAGGCAQARCDDGPTAWDDLVRARESALEQLVADLRAAPRQFVVLNFHQGVLGHRPFGGHFSPLAAFHPSSDRYLILNVWPHTPPAWYDGSRLWAALLRTDDDSGMPRGWANVSNLP</sequence>
<evidence type="ECO:0000256" key="1">
    <source>
        <dbReference type="ARBA" id="ARBA00012468"/>
    </source>
</evidence>
<evidence type="ECO:0000313" key="6">
    <source>
        <dbReference type="Proteomes" id="UP001515480"/>
    </source>
</evidence>
<dbReference type="GO" id="GO:0009982">
    <property type="term" value="F:pseudouridine synthase activity"/>
    <property type="evidence" value="ECO:0007669"/>
    <property type="project" value="InterPro"/>
</dbReference>
<keyword evidence="2" id="KW-0104">Cadmium</keyword>
<dbReference type="Proteomes" id="UP001515480">
    <property type="component" value="Unassembled WGS sequence"/>
</dbReference>
<feature type="domain" description="Peptidase C83" evidence="4">
    <location>
        <begin position="439"/>
        <end position="726"/>
    </location>
</feature>
<dbReference type="InterPro" id="IPR038765">
    <property type="entry name" value="Papain-like_cys_pep_sf"/>
</dbReference>
<dbReference type="GO" id="GO:0046872">
    <property type="term" value="F:metal ion binding"/>
    <property type="evidence" value="ECO:0007669"/>
    <property type="project" value="InterPro"/>
</dbReference>
<protein>
    <recommendedName>
        <fullName evidence="1">glutathione gamma-glutamylcysteinyltransferase</fullName>
        <ecNumber evidence="1">2.3.2.15</ecNumber>
    </recommendedName>
</protein>
<dbReference type="GO" id="GO:0000455">
    <property type="term" value="P:enzyme-directed rRNA pseudouridine synthesis"/>
    <property type="evidence" value="ECO:0007669"/>
    <property type="project" value="TreeGrafter"/>
</dbReference>
<dbReference type="PANTHER" id="PTHR21600">
    <property type="entry name" value="MITOCHONDRIAL RNA PSEUDOURIDINE SYNTHASE"/>
    <property type="match status" value="1"/>
</dbReference>
<dbReference type="GO" id="GO:0003723">
    <property type="term" value="F:RNA binding"/>
    <property type="evidence" value="ECO:0007669"/>
    <property type="project" value="InterPro"/>
</dbReference>
<dbReference type="AlphaFoldDB" id="A0AB34JYK7"/>
<name>A0AB34JYK7_PRYPA</name>
<evidence type="ECO:0000313" key="5">
    <source>
        <dbReference type="EMBL" id="KAL1525947.1"/>
    </source>
</evidence>
<dbReference type="GO" id="GO:0046938">
    <property type="term" value="P:phytochelatin biosynthetic process"/>
    <property type="evidence" value="ECO:0007669"/>
    <property type="project" value="InterPro"/>
</dbReference>
<dbReference type="InterPro" id="IPR020103">
    <property type="entry name" value="PsdUridine_synth_cat_dom_sf"/>
</dbReference>
<proteinExistence type="predicted"/>
<accession>A0AB34JYK7</accession>
<dbReference type="Gene3D" id="3.30.2350.10">
    <property type="entry name" value="Pseudouridine synthase"/>
    <property type="match status" value="1"/>
</dbReference>
<dbReference type="InterPro" id="IPR050188">
    <property type="entry name" value="RluA_PseudoU_synthase"/>
</dbReference>
<gene>
    <name evidence="5" type="ORF">AB1Y20_020773</name>
</gene>
<evidence type="ECO:0000259" key="4">
    <source>
        <dbReference type="PROSITE" id="PS51443"/>
    </source>
</evidence>
<dbReference type="EMBL" id="JBGBPQ010000004">
    <property type="protein sequence ID" value="KAL1525947.1"/>
    <property type="molecule type" value="Genomic_DNA"/>
</dbReference>